<feature type="transmembrane region" description="Helical" evidence="1">
    <location>
        <begin position="81"/>
        <end position="99"/>
    </location>
</feature>
<keyword evidence="3" id="KW-1185">Reference proteome</keyword>
<evidence type="ECO:0000313" key="3">
    <source>
        <dbReference type="Proteomes" id="UP000831327"/>
    </source>
</evidence>
<evidence type="ECO:0000313" key="2">
    <source>
        <dbReference type="EMBL" id="BDG74158.1"/>
    </source>
</evidence>
<accession>A0ABN6P662</accession>
<sequence>MRTALLAAGLAALAALLVFGVFGAMFGAMLGAGEVRGVPAVLGLVAVLVLTRFPISGEWAGADADRSEGTLGAGARALGPAAGWVLLGAAGAVALRAGLGGLGTDGWLPAEDHRPAERAFEAAWWLAVAGLAWRGGAGPWAGPLVAACVATTRIGGFGQALVPILFEPTLRDAVLVAANILAGFAAGVIVLLAAGWALAILVRLPARWVPPGRVLAALAAAAGIGHMLRL</sequence>
<gene>
    <name evidence="2" type="ORF">Rmf_40870</name>
</gene>
<organism evidence="2 3">
    <name type="scientific">Roseomonas fluvialis</name>
    <dbReference type="NCBI Taxonomy" id="1750527"/>
    <lineage>
        <taxon>Bacteria</taxon>
        <taxon>Pseudomonadati</taxon>
        <taxon>Pseudomonadota</taxon>
        <taxon>Alphaproteobacteria</taxon>
        <taxon>Acetobacterales</taxon>
        <taxon>Roseomonadaceae</taxon>
        <taxon>Roseomonas</taxon>
    </lineage>
</organism>
<name>A0ABN6P662_9PROT</name>
<keyword evidence="1" id="KW-1133">Transmembrane helix</keyword>
<reference evidence="2 3" key="1">
    <citation type="journal article" date="2016" name="Microbes Environ.">
        <title>Phylogenetically diverse aerobic anoxygenic phototrophic bacteria isolated from epilithic biofilms in Tama river, Japan.</title>
        <authorList>
            <person name="Hirose S."/>
            <person name="Matsuura K."/>
            <person name="Haruta S."/>
        </authorList>
    </citation>
    <scope>NUCLEOTIDE SEQUENCE [LARGE SCALE GENOMIC DNA]</scope>
    <source>
        <strain evidence="2 3">S08</strain>
    </source>
</reference>
<feature type="transmembrane region" description="Helical" evidence="1">
    <location>
        <begin position="208"/>
        <end position="228"/>
    </location>
</feature>
<keyword evidence="1" id="KW-0472">Membrane</keyword>
<keyword evidence="1" id="KW-0812">Transmembrane</keyword>
<proteinExistence type="predicted"/>
<dbReference type="EMBL" id="AP025637">
    <property type="protein sequence ID" value="BDG74158.1"/>
    <property type="molecule type" value="Genomic_DNA"/>
</dbReference>
<dbReference type="RefSeq" id="WP_244408349.1">
    <property type="nucleotide sequence ID" value="NZ_AP025637.1"/>
</dbReference>
<evidence type="ECO:0000256" key="1">
    <source>
        <dbReference type="SAM" id="Phobius"/>
    </source>
</evidence>
<protein>
    <submittedName>
        <fullName evidence="2">Uncharacterized protein</fullName>
    </submittedName>
</protein>
<dbReference type="Proteomes" id="UP000831327">
    <property type="component" value="Chromosome"/>
</dbReference>
<feature type="transmembrane region" description="Helical" evidence="1">
    <location>
        <begin position="173"/>
        <end position="202"/>
    </location>
</feature>